<name>A0A161YEJ6_9GAMM</name>
<organism evidence="1 2">
    <name type="scientific">Pseudoalteromonas luteoviolacea NCIMB 1942</name>
    <dbReference type="NCBI Taxonomy" id="1365253"/>
    <lineage>
        <taxon>Bacteria</taxon>
        <taxon>Pseudomonadati</taxon>
        <taxon>Pseudomonadota</taxon>
        <taxon>Gammaproteobacteria</taxon>
        <taxon>Alteromonadales</taxon>
        <taxon>Pseudoalteromonadaceae</taxon>
        <taxon>Pseudoalteromonas</taxon>
    </lineage>
</organism>
<evidence type="ECO:0000313" key="1">
    <source>
        <dbReference type="EMBL" id="KZN58577.1"/>
    </source>
</evidence>
<sequence length="56" mass="6635">MKIRAILYEKEIIININLAFTSKEIADFETLDTQKLKNYEISFKEIGSIKRTRIKD</sequence>
<gene>
    <name evidence="1" type="ORF">N482_21490</name>
</gene>
<dbReference type="EMBL" id="AUXT01000005">
    <property type="protein sequence ID" value="KZN58577.1"/>
    <property type="molecule type" value="Genomic_DNA"/>
</dbReference>
<dbReference type="AlphaFoldDB" id="A0A161YEJ6"/>
<dbReference type="PATRIC" id="fig|1365253.3.peg.129"/>
<proteinExistence type="predicted"/>
<evidence type="ECO:0000313" key="2">
    <source>
        <dbReference type="Proteomes" id="UP000076587"/>
    </source>
</evidence>
<protein>
    <submittedName>
        <fullName evidence="1">Uncharacterized protein</fullName>
    </submittedName>
</protein>
<accession>A0A161YEJ6</accession>
<reference evidence="1 2" key="1">
    <citation type="submission" date="2013-07" db="EMBL/GenBank/DDBJ databases">
        <title>Comparative Genomic and Metabolomic Analysis of Twelve Strains of Pseudoalteromonas luteoviolacea.</title>
        <authorList>
            <person name="Vynne N.G."/>
            <person name="Mansson M."/>
            <person name="Gram L."/>
        </authorList>
    </citation>
    <scope>NUCLEOTIDE SEQUENCE [LARGE SCALE GENOMIC DNA]</scope>
    <source>
        <strain evidence="1 2">NCIMB 1942</strain>
    </source>
</reference>
<dbReference type="Proteomes" id="UP000076587">
    <property type="component" value="Unassembled WGS sequence"/>
</dbReference>
<comment type="caution">
    <text evidence="1">The sequence shown here is derived from an EMBL/GenBank/DDBJ whole genome shotgun (WGS) entry which is preliminary data.</text>
</comment>